<sequence length="253" mass="28420">MVKLTLFLFKGFVLILSLKILHVGTVDGCNDSKTTVKVVATCPQTQNEWTERSRNKNCESYNHSCTSFEYHCVMNTWGNETVEVCAPRLKIIDIFYSGSVCPEYNFGGSRIQRNGNMVCSSCNSTYDSTKSFMYPECYAYKGKSSPIQTTIPPNLPSTTHNISFISDIMEEISNESQHKKHDSDNGVTIIIVTCSMCGVLVVILTLALTRKKLMNPIFAKLKEFILKDQDSLHELEGEHIYLNTKESTATHGN</sequence>
<dbReference type="GeneID" id="111101464"/>
<name>A0A8B8ADW7_CRAVI</name>
<dbReference type="OrthoDB" id="6155505at2759"/>
<feature type="transmembrane region" description="Helical" evidence="1">
    <location>
        <begin position="186"/>
        <end position="208"/>
    </location>
</feature>
<dbReference type="AlphaFoldDB" id="A0A8B8ADW7"/>
<gene>
    <name evidence="4" type="primary">LOC111101464</name>
</gene>
<dbReference type="RefSeq" id="XP_022289672.1">
    <property type="nucleotide sequence ID" value="XM_022433964.1"/>
</dbReference>
<evidence type="ECO:0000256" key="1">
    <source>
        <dbReference type="SAM" id="Phobius"/>
    </source>
</evidence>
<keyword evidence="1" id="KW-0472">Membrane</keyword>
<keyword evidence="3" id="KW-1185">Reference proteome</keyword>
<keyword evidence="1" id="KW-1133">Transmembrane helix</keyword>
<dbReference type="Proteomes" id="UP000694844">
    <property type="component" value="Chromosome 6"/>
</dbReference>
<keyword evidence="1" id="KW-0812">Transmembrane</keyword>
<keyword evidence="2" id="KW-0732">Signal</keyword>
<feature type="signal peptide" evidence="2">
    <location>
        <begin position="1"/>
        <end position="28"/>
    </location>
</feature>
<organism evidence="3 4">
    <name type="scientific">Crassostrea virginica</name>
    <name type="common">Eastern oyster</name>
    <dbReference type="NCBI Taxonomy" id="6565"/>
    <lineage>
        <taxon>Eukaryota</taxon>
        <taxon>Metazoa</taxon>
        <taxon>Spiralia</taxon>
        <taxon>Lophotrochozoa</taxon>
        <taxon>Mollusca</taxon>
        <taxon>Bivalvia</taxon>
        <taxon>Autobranchia</taxon>
        <taxon>Pteriomorphia</taxon>
        <taxon>Ostreida</taxon>
        <taxon>Ostreoidea</taxon>
        <taxon>Ostreidae</taxon>
        <taxon>Crassostrea</taxon>
    </lineage>
</organism>
<protein>
    <submittedName>
        <fullName evidence="4">Uncharacterized protein LOC111101464 isoform X1</fullName>
    </submittedName>
</protein>
<dbReference type="KEGG" id="cvn:111101464"/>
<evidence type="ECO:0000313" key="4">
    <source>
        <dbReference type="RefSeq" id="XP_022289672.1"/>
    </source>
</evidence>
<feature type="chain" id="PRO_5034836077" evidence="2">
    <location>
        <begin position="29"/>
        <end position="253"/>
    </location>
</feature>
<accession>A0A8B8ADW7</accession>
<reference evidence="4" key="1">
    <citation type="submission" date="2025-08" db="UniProtKB">
        <authorList>
            <consortium name="RefSeq"/>
        </authorList>
    </citation>
    <scope>IDENTIFICATION</scope>
    <source>
        <tissue evidence="4">Whole sample</tissue>
    </source>
</reference>
<proteinExistence type="predicted"/>
<evidence type="ECO:0000256" key="2">
    <source>
        <dbReference type="SAM" id="SignalP"/>
    </source>
</evidence>
<evidence type="ECO:0000313" key="3">
    <source>
        <dbReference type="Proteomes" id="UP000694844"/>
    </source>
</evidence>